<evidence type="ECO:0000313" key="2">
    <source>
        <dbReference type="EMBL" id="GMK56752.1"/>
    </source>
</evidence>
<protein>
    <recommendedName>
        <fullName evidence="4">F-box domain-containing protein</fullName>
    </recommendedName>
</protein>
<dbReference type="AlphaFoldDB" id="A0AAD3YCA4"/>
<evidence type="ECO:0000313" key="3">
    <source>
        <dbReference type="Proteomes" id="UP001222932"/>
    </source>
</evidence>
<sequence>MPTKAVSPPKKRKKWSLAAFCIGEVPEHVQTQTRRPSLILETRPYTPPASLRKTVSTSPVLSKFPTRVSTIRFQDPLPVPRIMKTPCKDILIRIAFFCDSQNLRKLRRVNHEFRSIAEGILLRHVAAHRSGIRIFPPPGGTRSWASFADNTAEDVPGGTAPRPSAKETALVTVNEVSADDGEALSLWKTGRHNEHEEDEEDEDAPWSESDTDAESDDESVCSNEPSSYSSVVAAASKGLHLPPAANATFILPTRSRLLRKIRIVDIHPEADAKVLRRMISVPPPIGRALPGASGTFTNDTVIVFSHTGDSQPPAYPRPALTTSSARTVITNLLDADGTEGLGGLSCGTERTVILISPAVARAKKEESVDAADDEAEVTTLVDSSGARSLCPETARVASPEQPRPDVEDTNRRRLLENLTSHIARLLPESTSAWTIVGAESWPAEWVNVAEDGRGVQDALRALVAGKFPHWADDDSSGRLRFVSRADWAREVGHELSTLASEV</sequence>
<keyword evidence="3" id="KW-1185">Reference proteome</keyword>
<reference evidence="2" key="2">
    <citation type="submission" date="2023-06" db="EMBL/GenBank/DDBJ databases">
        <authorList>
            <person name="Kobayashi Y."/>
            <person name="Kayamori A."/>
            <person name="Aoki K."/>
            <person name="Shiwa Y."/>
            <person name="Fujita N."/>
            <person name="Sugita T."/>
            <person name="Iwasaki W."/>
            <person name="Tanaka N."/>
            <person name="Takashima M."/>
        </authorList>
    </citation>
    <scope>NUCLEOTIDE SEQUENCE</scope>
    <source>
        <strain evidence="2">HIS016</strain>
    </source>
</reference>
<proteinExistence type="predicted"/>
<reference evidence="2" key="1">
    <citation type="journal article" date="2023" name="BMC Genomics">
        <title>Chromosome-level genome assemblies of Cutaneotrichosporon spp. (Trichosporonales, Basidiomycota) reveal imbalanced evolution between nucleotide sequences and chromosome synteny.</title>
        <authorList>
            <person name="Kobayashi Y."/>
            <person name="Kayamori A."/>
            <person name="Aoki K."/>
            <person name="Shiwa Y."/>
            <person name="Matsutani M."/>
            <person name="Fujita N."/>
            <person name="Sugita T."/>
            <person name="Iwasaki W."/>
            <person name="Tanaka N."/>
            <person name="Takashima M."/>
        </authorList>
    </citation>
    <scope>NUCLEOTIDE SEQUENCE</scope>
    <source>
        <strain evidence="2">HIS016</strain>
    </source>
</reference>
<dbReference type="Proteomes" id="UP001222932">
    <property type="component" value="Unassembled WGS sequence"/>
</dbReference>
<dbReference type="EMBL" id="BTCM01000003">
    <property type="protein sequence ID" value="GMK56752.1"/>
    <property type="molecule type" value="Genomic_DNA"/>
</dbReference>
<name>A0AAD3YCA4_9TREE</name>
<evidence type="ECO:0000256" key="1">
    <source>
        <dbReference type="SAM" id="MobiDB-lite"/>
    </source>
</evidence>
<organism evidence="2 3">
    <name type="scientific">Cutaneotrichosporon spelunceum</name>
    <dbReference type="NCBI Taxonomy" id="1672016"/>
    <lineage>
        <taxon>Eukaryota</taxon>
        <taxon>Fungi</taxon>
        <taxon>Dikarya</taxon>
        <taxon>Basidiomycota</taxon>
        <taxon>Agaricomycotina</taxon>
        <taxon>Tremellomycetes</taxon>
        <taxon>Trichosporonales</taxon>
        <taxon>Trichosporonaceae</taxon>
        <taxon>Cutaneotrichosporon</taxon>
    </lineage>
</organism>
<comment type="caution">
    <text evidence="2">The sequence shown here is derived from an EMBL/GenBank/DDBJ whole genome shotgun (WGS) entry which is preliminary data.</text>
</comment>
<feature type="region of interest" description="Disordered" evidence="1">
    <location>
        <begin position="189"/>
        <end position="225"/>
    </location>
</feature>
<gene>
    <name evidence="2" type="ORF">CspeluHIS016_0305920</name>
</gene>
<accession>A0AAD3YCA4</accession>
<feature type="compositionally biased region" description="Acidic residues" evidence="1">
    <location>
        <begin position="196"/>
        <end position="219"/>
    </location>
</feature>
<evidence type="ECO:0008006" key="4">
    <source>
        <dbReference type="Google" id="ProtNLM"/>
    </source>
</evidence>